<dbReference type="GO" id="GO:0065002">
    <property type="term" value="P:intracellular protein transmembrane transport"/>
    <property type="evidence" value="ECO:0007669"/>
    <property type="project" value="TreeGrafter"/>
</dbReference>
<feature type="region of interest" description="Disordered" evidence="1">
    <location>
        <begin position="255"/>
        <end position="327"/>
    </location>
</feature>
<dbReference type="CDD" id="cd08688">
    <property type="entry name" value="C2_KIAA0528-like"/>
    <property type="match status" value="1"/>
</dbReference>
<dbReference type="GO" id="GO:0010828">
    <property type="term" value="P:positive regulation of D-glucose transmembrane transport"/>
    <property type="evidence" value="ECO:0007669"/>
    <property type="project" value="TreeGrafter"/>
</dbReference>
<reference evidence="3" key="1">
    <citation type="submission" date="2016-07" db="EMBL/GenBank/DDBJ databases">
        <authorList>
            <person name="Bretaudeau A."/>
        </authorList>
    </citation>
    <scope>NUCLEOTIDE SEQUENCE</scope>
    <source>
        <strain evidence="3">Rice</strain>
        <tissue evidence="3">Whole body</tissue>
    </source>
</reference>
<dbReference type="SMART" id="SM00239">
    <property type="entry name" value="C2"/>
    <property type="match status" value="1"/>
</dbReference>
<organism evidence="3">
    <name type="scientific">Spodoptera frugiperda</name>
    <name type="common">Fall armyworm</name>
    <dbReference type="NCBI Taxonomy" id="7108"/>
    <lineage>
        <taxon>Eukaryota</taxon>
        <taxon>Metazoa</taxon>
        <taxon>Ecdysozoa</taxon>
        <taxon>Arthropoda</taxon>
        <taxon>Hexapoda</taxon>
        <taxon>Insecta</taxon>
        <taxon>Pterygota</taxon>
        <taxon>Neoptera</taxon>
        <taxon>Endopterygota</taxon>
        <taxon>Lepidoptera</taxon>
        <taxon>Glossata</taxon>
        <taxon>Ditrysia</taxon>
        <taxon>Noctuoidea</taxon>
        <taxon>Noctuidae</taxon>
        <taxon>Amphipyrinae</taxon>
        <taxon>Spodoptera</taxon>
    </lineage>
</organism>
<dbReference type="GO" id="GO:0072659">
    <property type="term" value="P:protein localization to plasma membrane"/>
    <property type="evidence" value="ECO:0007669"/>
    <property type="project" value="TreeGrafter"/>
</dbReference>
<feature type="domain" description="C2" evidence="2">
    <location>
        <begin position="1"/>
        <end position="107"/>
    </location>
</feature>
<dbReference type="InterPro" id="IPR056431">
    <property type="entry name" value="C2CD5_YbjQ-rel_dom"/>
</dbReference>
<dbReference type="InterPro" id="IPR038983">
    <property type="entry name" value="C2CD5"/>
</dbReference>
<gene>
    <name evidence="3" type="ORF">SFRICE_014190</name>
</gene>
<protein>
    <submittedName>
        <fullName evidence="3">SFRICE_014190</fullName>
    </submittedName>
</protein>
<dbReference type="Gene3D" id="2.60.40.150">
    <property type="entry name" value="C2 domain"/>
    <property type="match status" value="1"/>
</dbReference>
<dbReference type="GO" id="GO:0090314">
    <property type="term" value="P:positive regulation of protein targeting to membrane"/>
    <property type="evidence" value="ECO:0007669"/>
    <property type="project" value="TreeGrafter"/>
</dbReference>
<evidence type="ECO:0000256" key="1">
    <source>
        <dbReference type="SAM" id="MobiDB-lite"/>
    </source>
</evidence>
<dbReference type="Pfam" id="PF23025">
    <property type="entry name" value="YbjQ_2"/>
    <property type="match status" value="3"/>
</dbReference>
<dbReference type="GO" id="GO:0005509">
    <property type="term" value="F:calcium ion binding"/>
    <property type="evidence" value="ECO:0007669"/>
    <property type="project" value="TreeGrafter"/>
</dbReference>
<dbReference type="EMBL" id="ODYU01006105">
    <property type="protein sequence ID" value="SOQ47654.1"/>
    <property type="molecule type" value="Genomic_DNA"/>
</dbReference>
<evidence type="ECO:0000259" key="2">
    <source>
        <dbReference type="PROSITE" id="PS50004"/>
    </source>
</evidence>
<dbReference type="Pfam" id="PF00168">
    <property type="entry name" value="C2"/>
    <property type="match status" value="1"/>
</dbReference>
<feature type="compositionally biased region" description="Polar residues" evidence="1">
    <location>
        <begin position="284"/>
        <end position="297"/>
    </location>
</feature>
<dbReference type="GO" id="GO:0005886">
    <property type="term" value="C:plasma membrane"/>
    <property type="evidence" value="ECO:0007669"/>
    <property type="project" value="TreeGrafter"/>
</dbReference>
<accession>A0A2H1W572</accession>
<dbReference type="InterPro" id="IPR035892">
    <property type="entry name" value="C2_domain_sf"/>
</dbReference>
<dbReference type="GO" id="GO:0031340">
    <property type="term" value="P:positive regulation of vesicle fusion"/>
    <property type="evidence" value="ECO:0007669"/>
    <property type="project" value="TreeGrafter"/>
</dbReference>
<feature type="compositionally biased region" description="Basic and acidic residues" evidence="1">
    <location>
        <begin position="255"/>
        <end position="276"/>
    </location>
</feature>
<dbReference type="SUPFAM" id="SSF49562">
    <property type="entry name" value="C2 domain (Calcium/lipid-binding domain, CaLB)"/>
    <property type="match status" value="1"/>
</dbReference>
<dbReference type="InterPro" id="IPR000008">
    <property type="entry name" value="C2_dom"/>
</dbReference>
<dbReference type="InterPro" id="IPR037785">
    <property type="entry name" value="C2_C2CD5"/>
</dbReference>
<dbReference type="AlphaFoldDB" id="A0A2H1W572"/>
<evidence type="ECO:0000313" key="3">
    <source>
        <dbReference type="EMBL" id="SOQ47654.1"/>
    </source>
</evidence>
<dbReference type="PANTHER" id="PTHR37412">
    <property type="entry name" value="C2 DOMAIN-CONTAINING PROTEIN 5"/>
    <property type="match status" value="1"/>
</dbReference>
<sequence length="682" mass="73704">MPGKIKVKVLAGRNLPVMDRASDTTDAFVEIKFGSITHKTDVCRKSLNPHWNSTEWYRFEVDESELQDEPLQLRLMDHDTYSANDAIGKVVISLAPLLAREANNAKSTATPHGGAVMSGWIPVFDTMHGIRGELNVIVKVELFSDFNKYKTSSCGVQFFHCPMIPPGYRATSIHGFVEELVVNDDPEYQWIDKIRTPRASNEARQVAFIKLSNQVQRLVGLKAAELGANAVVGYQQDFDLEGEAGVVARAIDRDRREDKCDKDRGSPRHARHESYGGREPAQASHAQNSSLNATSTPLGIHRRSSDSDLSVTPKGGSLNTSAGNVGSGGGAILRPSMNSNNLDMLEYPFLTMTEYPPGFIVHIGGTVCARSVKLADGGEGAARAAWWAELRTELRAHARALRCNAVIAYTENTAICEDVCVLSASGTAVVINLDCDFNAEPEPTSAPAVPGARSLEESECEWCSVAHVPYSPGAGPYRAELAVCGGCRRARVPTVLLATCAKPSKLVSHAKAITLTAVAARVRRAPPTSEPGARDISDQLPFLEYELHKLLLAKLRMQGANAIFSLQTQIAIGERCVMALASGTACRLAALPPPTPPRIKASENDKDALEIQKALWDSFAANRLANGFDVGVPEQSIGGALPELEGEEAPALDLCADKDACVLELDEAEDGLRWSIFDVENL</sequence>
<name>A0A2H1W572_SPOFR</name>
<dbReference type="PROSITE" id="PS50004">
    <property type="entry name" value="C2"/>
    <property type="match status" value="1"/>
</dbReference>
<dbReference type="PANTHER" id="PTHR37412:SF2">
    <property type="entry name" value="C2 DOMAIN-CONTAINING PROTEIN 5"/>
    <property type="match status" value="1"/>
</dbReference>
<dbReference type="GO" id="GO:0005544">
    <property type="term" value="F:calcium-dependent phospholipid binding"/>
    <property type="evidence" value="ECO:0007669"/>
    <property type="project" value="InterPro"/>
</dbReference>
<proteinExistence type="predicted"/>